<keyword evidence="14" id="KW-1208">Phospholipid metabolism</keyword>
<keyword evidence="9 17" id="KW-0812">Transmembrane</keyword>
<comment type="subcellular location">
    <subcellularLocation>
        <location evidence="3">Endomembrane system</location>
    </subcellularLocation>
    <subcellularLocation>
        <location evidence="2">Membrane</location>
        <topology evidence="2">Multi-pass membrane protein</topology>
    </subcellularLocation>
</comment>
<name>A0A4P7W1J3_9BACT</name>
<comment type="catalytic activity">
    <reaction evidence="1">
        <text>a CDP-1,2-diacyl-sn-glycerol + L-serine = a 1,2-diacyl-sn-glycero-3-phospho-L-serine + CMP + H(+)</text>
        <dbReference type="Rhea" id="RHEA:16913"/>
        <dbReference type="ChEBI" id="CHEBI:15378"/>
        <dbReference type="ChEBI" id="CHEBI:33384"/>
        <dbReference type="ChEBI" id="CHEBI:57262"/>
        <dbReference type="ChEBI" id="CHEBI:58332"/>
        <dbReference type="ChEBI" id="CHEBI:60377"/>
        <dbReference type="EC" id="2.7.8.8"/>
    </reaction>
</comment>
<evidence type="ECO:0000256" key="1">
    <source>
        <dbReference type="ARBA" id="ARBA00000287"/>
    </source>
</evidence>
<dbReference type="EC" id="2.7.8.8" evidence="5"/>
<dbReference type="GO" id="GO:0012505">
    <property type="term" value="C:endomembrane system"/>
    <property type="evidence" value="ECO:0007669"/>
    <property type="project" value="UniProtKB-SubCell"/>
</dbReference>
<dbReference type="PROSITE" id="PS51257">
    <property type="entry name" value="PROKAR_LIPOPROTEIN"/>
    <property type="match status" value="1"/>
</dbReference>
<dbReference type="InterPro" id="IPR004533">
    <property type="entry name" value="CDP-diaglyc--ser_O-PTrfase"/>
</dbReference>
<dbReference type="NCBIfam" id="TIGR00473">
    <property type="entry name" value="pssA"/>
    <property type="match status" value="1"/>
</dbReference>
<reference evidence="19" key="1">
    <citation type="submission" date="2019-02" db="EMBL/GenBank/DDBJ databases">
        <title>Isolation and identification of novel species under the genus Muribaculum.</title>
        <authorList>
            <person name="Miyake S."/>
            <person name="Ding Y."/>
            <person name="Low A."/>
            <person name="Soh M."/>
            <person name="Seedorf H."/>
        </authorList>
    </citation>
    <scope>NUCLEOTIDE SEQUENCE [LARGE SCALE GENOMIC DNA]</scope>
    <source>
        <strain evidence="19">H5</strain>
    </source>
</reference>
<evidence type="ECO:0000256" key="13">
    <source>
        <dbReference type="ARBA" id="ARBA00023209"/>
    </source>
</evidence>
<feature type="transmembrane region" description="Helical" evidence="17">
    <location>
        <begin position="7"/>
        <end position="28"/>
    </location>
</feature>
<keyword evidence="12 17" id="KW-0472">Membrane</keyword>
<evidence type="ECO:0000256" key="6">
    <source>
        <dbReference type="ARBA" id="ARBA00017171"/>
    </source>
</evidence>
<proteinExistence type="inferred from homology"/>
<evidence type="ECO:0000256" key="17">
    <source>
        <dbReference type="SAM" id="Phobius"/>
    </source>
</evidence>
<evidence type="ECO:0000256" key="16">
    <source>
        <dbReference type="RuleBase" id="RU003750"/>
    </source>
</evidence>
<keyword evidence="10 17" id="KW-1133">Transmembrane helix</keyword>
<dbReference type="EMBL" id="CP039396">
    <property type="protein sequence ID" value="QCD41632.1"/>
    <property type="molecule type" value="Genomic_DNA"/>
</dbReference>
<evidence type="ECO:0000256" key="15">
    <source>
        <dbReference type="ARBA" id="ARBA00032361"/>
    </source>
</evidence>
<dbReference type="InterPro" id="IPR048254">
    <property type="entry name" value="CDP_ALCOHOL_P_TRANSF_CS"/>
</dbReference>
<feature type="transmembrane region" description="Helical" evidence="17">
    <location>
        <begin position="196"/>
        <end position="224"/>
    </location>
</feature>
<evidence type="ECO:0000256" key="12">
    <source>
        <dbReference type="ARBA" id="ARBA00023136"/>
    </source>
</evidence>
<keyword evidence="7" id="KW-0444">Lipid biosynthesis</keyword>
<dbReference type="GO" id="GO:0008654">
    <property type="term" value="P:phospholipid biosynthetic process"/>
    <property type="evidence" value="ECO:0007669"/>
    <property type="project" value="UniProtKB-KW"/>
</dbReference>
<keyword evidence="11" id="KW-0443">Lipid metabolism</keyword>
<organism evidence="18 19">
    <name type="scientific">Duncaniella dubosii</name>
    <dbReference type="NCBI Taxonomy" id="2518971"/>
    <lineage>
        <taxon>Bacteria</taxon>
        <taxon>Pseudomonadati</taxon>
        <taxon>Bacteroidota</taxon>
        <taxon>Bacteroidia</taxon>
        <taxon>Bacteroidales</taxon>
        <taxon>Muribaculaceae</taxon>
        <taxon>Duncaniella</taxon>
    </lineage>
</organism>
<evidence type="ECO:0000313" key="18">
    <source>
        <dbReference type="EMBL" id="QCD41632.1"/>
    </source>
</evidence>
<dbReference type="AlphaFoldDB" id="A0A4P7W1J3"/>
<dbReference type="Pfam" id="PF01066">
    <property type="entry name" value="CDP-OH_P_transf"/>
    <property type="match status" value="1"/>
</dbReference>
<evidence type="ECO:0000313" key="19">
    <source>
        <dbReference type="Proteomes" id="UP000297149"/>
    </source>
</evidence>
<dbReference type="InterPro" id="IPR000462">
    <property type="entry name" value="CDP-OH_P_trans"/>
</dbReference>
<dbReference type="PROSITE" id="PS00379">
    <property type="entry name" value="CDP_ALCOHOL_P_TRANSF"/>
    <property type="match status" value="1"/>
</dbReference>
<evidence type="ECO:0000256" key="2">
    <source>
        <dbReference type="ARBA" id="ARBA00004141"/>
    </source>
</evidence>
<dbReference type="RefSeq" id="WP_136414408.1">
    <property type="nucleotide sequence ID" value="NZ_CP039396.1"/>
</dbReference>
<keyword evidence="8 16" id="KW-0808">Transferase</keyword>
<evidence type="ECO:0000256" key="14">
    <source>
        <dbReference type="ARBA" id="ARBA00023264"/>
    </source>
</evidence>
<keyword evidence="19" id="KW-1185">Reference proteome</keyword>
<evidence type="ECO:0000256" key="3">
    <source>
        <dbReference type="ARBA" id="ARBA00004308"/>
    </source>
</evidence>
<feature type="transmembrane region" description="Helical" evidence="17">
    <location>
        <begin position="132"/>
        <end position="151"/>
    </location>
</feature>
<dbReference type="Proteomes" id="UP000297149">
    <property type="component" value="Chromosome"/>
</dbReference>
<evidence type="ECO:0000256" key="10">
    <source>
        <dbReference type="ARBA" id="ARBA00022989"/>
    </source>
</evidence>
<sequence length="235" mass="25377">MKSLKSYIPNTITCLNLLSGCAAVFFAFNLGMETGSLSPMSWAFIFIGAAAVFDFCDGLSARLLHAYSPVGKELDSLSDLVSFGLAPAFLVMNSMQAYGASVWVSAIALFIAVMGALRLAKFNVDTRQATSFIGLPIPANAIFWIGALAWIDSHAYPGDIVMALLIVAISLLMVSELRMFSLKFANLSWRGNVRRYVVLAAAVFFVITEGISGFAWTIVLYILISLFGKKAEAEA</sequence>
<evidence type="ECO:0000256" key="7">
    <source>
        <dbReference type="ARBA" id="ARBA00022516"/>
    </source>
</evidence>
<evidence type="ECO:0000256" key="9">
    <source>
        <dbReference type="ARBA" id="ARBA00022692"/>
    </source>
</evidence>
<dbReference type="GO" id="GO:0016020">
    <property type="term" value="C:membrane"/>
    <property type="evidence" value="ECO:0007669"/>
    <property type="project" value="UniProtKB-SubCell"/>
</dbReference>
<dbReference type="InterPro" id="IPR043130">
    <property type="entry name" value="CDP-OH_PTrfase_TM_dom"/>
</dbReference>
<evidence type="ECO:0000256" key="4">
    <source>
        <dbReference type="ARBA" id="ARBA00010441"/>
    </source>
</evidence>
<keyword evidence="13" id="KW-0594">Phospholipid biosynthesis</keyword>
<evidence type="ECO:0000256" key="11">
    <source>
        <dbReference type="ARBA" id="ARBA00023098"/>
    </source>
</evidence>
<evidence type="ECO:0000256" key="8">
    <source>
        <dbReference type="ARBA" id="ARBA00022679"/>
    </source>
</evidence>
<comment type="similarity">
    <text evidence="4 16">Belongs to the CDP-alcohol phosphatidyltransferase class-I family.</text>
</comment>
<gene>
    <name evidence="18" type="primary">pssA</name>
    <name evidence="18" type="ORF">E7747_04640</name>
</gene>
<dbReference type="Gene3D" id="1.20.120.1760">
    <property type="match status" value="1"/>
</dbReference>
<dbReference type="GO" id="GO:0003882">
    <property type="term" value="F:CDP-diacylglycerol-serine O-phosphatidyltransferase activity"/>
    <property type="evidence" value="ECO:0007669"/>
    <property type="project" value="UniProtKB-EC"/>
</dbReference>
<accession>A0A4P7W1J3</accession>
<protein>
    <recommendedName>
        <fullName evidence="6">CDP-diacylglycerol--serine O-phosphatidyltransferase</fullName>
        <ecNumber evidence="5">2.7.8.8</ecNumber>
    </recommendedName>
    <alternativeName>
        <fullName evidence="15">Phosphatidylserine synthase</fullName>
    </alternativeName>
</protein>
<dbReference type="KEGG" id="ddb:E7747_04640"/>
<feature type="transmembrane region" description="Helical" evidence="17">
    <location>
        <begin position="157"/>
        <end position="175"/>
    </location>
</feature>
<evidence type="ECO:0000256" key="5">
    <source>
        <dbReference type="ARBA" id="ARBA00013174"/>
    </source>
</evidence>
<feature type="transmembrane region" description="Helical" evidence="17">
    <location>
        <begin position="101"/>
        <end position="120"/>
    </location>
</feature>